<reference evidence="5" key="1">
    <citation type="submission" date="2018-11" db="EMBL/GenBank/DDBJ databases">
        <authorList>
            <person name="Alioto T."/>
            <person name="Alioto T."/>
        </authorList>
    </citation>
    <scope>NUCLEOTIDE SEQUENCE</scope>
</reference>
<evidence type="ECO:0000256" key="3">
    <source>
        <dbReference type="ARBA" id="ARBA00023170"/>
    </source>
</evidence>
<keyword evidence="6" id="KW-1185">Reference proteome</keyword>
<evidence type="ECO:0000313" key="5">
    <source>
        <dbReference type="EMBL" id="VDI41593.1"/>
    </source>
</evidence>
<evidence type="ECO:0000313" key="6">
    <source>
        <dbReference type="Proteomes" id="UP000596742"/>
    </source>
</evidence>
<dbReference type="PROSITE" id="PS51843">
    <property type="entry name" value="NR_LBD"/>
    <property type="match status" value="1"/>
</dbReference>
<dbReference type="Proteomes" id="UP000596742">
    <property type="component" value="Unassembled WGS sequence"/>
</dbReference>
<sequence>MGKEKAHWQHIQERIIRNNKAYVDFVMQIPGFMQLDHEDKQDLCQLASFQAALILCGTEWYNKQQKKFQNFWNFTVSPENPMYLFKLHLLQAGEVINKLELSPVELSLTLALSCFSAEQGINPDERLAAIFNIMPMTRHISMWHKQLMKNMRVNMELGAVSKQVEGISI</sequence>
<gene>
    <name evidence="5" type="ORF">MGAL_10B092586</name>
</gene>
<evidence type="ECO:0000256" key="2">
    <source>
        <dbReference type="ARBA" id="ARBA00023163"/>
    </source>
</evidence>
<dbReference type="InterPro" id="IPR000536">
    <property type="entry name" value="Nucl_hrmn_rcpt_lig-bd"/>
</dbReference>
<comment type="caution">
    <text evidence="5">The sequence shown here is derived from an EMBL/GenBank/DDBJ whole genome shotgun (WGS) entry which is preliminary data.</text>
</comment>
<dbReference type="EMBL" id="UYJE01005912">
    <property type="protein sequence ID" value="VDI41593.1"/>
    <property type="molecule type" value="Genomic_DNA"/>
</dbReference>
<dbReference type="SUPFAM" id="SSF48508">
    <property type="entry name" value="Nuclear receptor ligand-binding domain"/>
    <property type="match status" value="1"/>
</dbReference>
<dbReference type="AlphaFoldDB" id="A0A8B6EZN2"/>
<keyword evidence="3" id="KW-0675">Receptor</keyword>
<name>A0A8B6EZN2_MYTGA</name>
<organism evidence="5 6">
    <name type="scientific">Mytilus galloprovincialis</name>
    <name type="common">Mediterranean mussel</name>
    <dbReference type="NCBI Taxonomy" id="29158"/>
    <lineage>
        <taxon>Eukaryota</taxon>
        <taxon>Metazoa</taxon>
        <taxon>Spiralia</taxon>
        <taxon>Lophotrochozoa</taxon>
        <taxon>Mollusca</taxon>
        <taxon>Bivalvia</taxon>
        <taxon>Autobranchia</taxon>
        <taxon>Pteriomorphia</taxon>
        <taxon>Mytilida</taxon>
        <taxon>Mytiloidea</taxon>
        <taxon>Mytilidae</taxon>
        <taxon>Mytilinae</taxon>
        <taxon>Mytilus</taxon>
    </lineage>
</organism>
<dbReference type="InterPro" id="IPR035500">
    <property type="entry name" value="NHR-like_dom_sf"/>
</dbReference>
<keyword evidence="2" id="KW-0804">Transcription</keyword>
<protein>
    <recommendedName>
        <fullName evidence="4">NR LBD domain-containing protein</fullName>
    </recommendedName>
</protein>
<dbReference type="Gene3D" id="1.10.565.10">
    <property type="entry name" value="Retinoid X Receptor"/>
    <property type="match status" value="1"/>
</dbReference>
<keyword evidence="1" id="KW-0805">Transcription regulation</keyword>
<dbReference type="OrthoDB" id="6159439at2759"/>
<evidence type="ECO:0000256" key="1">
    <source>
        <dbReference type="ARBA" id="ARBA00023015"/>
    </source>
</evidence>
<proteinExistence type="predicted"/>
<evidence type="ECO:0000259" key="4">
    <source>
        <dbReference type="PROSITE" id="PS51843"/>
    </source>
</evidence>
<accession>A0A8B6EZN2</accession>
<feature type="domain" description="NR LBD" evidence="4">
    <location>
        <begin position="1"/>
        <end position="169"/>
    </location>
</feature>